<dbReference type="InterPro" id="IPR000600">
    <property type="entry name" value="ROK"/>
</dbReference>
<dbReference type="InterPro" id="IPR036291">
    <property type="entry name" value="NAD(P)-bd_dom_sf"/>
</dbReference>
<evidence type="ECO:0000313" key="6">
    <source>
        <dbReference type="Proteomes" id="UP000594637"/>
    </source>
</evidence>
<protein>
    <submittedName>
        <fullName evidence="5">ROK family protein</fullName>
    </submittedName>
</protein>
<dbReference type="KEGG" id="arep:ID810_04535"/>
<dbReference type="SUPFAM" id="SSF55347">
    <property type="entry name" value="Glyceraldehyde-3-phosphate dehydrogenase-like, C-terminal domain"/>
    <property type="match status" value="1"/>
</dbReference>
<dbReference type="GO" id="GO:0000166">
    <property type="term" value="F:nucleotide binding"/>
    <property type="evidence" value="ECO:0007669"/>
    <property type="project" value="InterPro"/>
</dbReference>
<dbReference type="EMBL" id="CP063989">
    <property type="protein sequence ID" value="QPL06187.1"/>
    <property type="molecule type" value="Genomic_DNA"/>
</dbReference>
<evidence type="ECO:0000256" key="2">
    <source>
        <dbReference type="SAM" id="MobiDB-lite"/>
    </source>
</evidence>
<dbReference type="CDD" id="cd23763">
    <property type="entry name" value="ASKHA_ATPase_ROK"/>
    <property type="match status" value="1"/>
</dbReference>
<dbReference type="RefSeq" id="WP_166855450.1">
    <property type="nucleotide sequence ID" value="NZ_CP063989.1"/>
</dbReference>
<accession>A0A7T0LLX8</accession>
<dbReference type="Pfam" id="PF00480">
    <property type="entry name" value="ROK"/>
    <property type="match status" value="1"/>
</dbReference>
<proteinExistence type="inferred from homology"/>
<feature type="domain" description="Gfo/Idh/MocA-like oxidoreductase N-terminal" evidence="3">
    <location>
        <begin position="385"/>
        <end position="507"/>
    </location>
</feature>
<dbReference type="SUPFAM" id="SSF46785">
    <property type="entry name" value="Winged helix' DNA-binding domain"/>
    <property type="match status" value="1"/>
</dbReference>
<evidence type="ECO:0000313" key="5">
    <source>
        <dbReference type="EMBL" id="QPL06187.1"/>
    </source>
</evidence>
<dbReference type="SUPFAM" id="SSF53067">
    <property type="entry name" value="Actin-like ATPase domain"/>
    <property type="match status" value="2"/>
</dbReference>
<feature type="region of interest" description="Disordered" evidence="2">
    <location>
        <begin position="1"/>
        <end position="21"/>
    </location>
</feature>
<dbReference type="InterPro" id="IPR051317">
    <property type="entry name" value="Gfo/Idh/MocA_oxidoreduct"/>
</dbReference>
<dbReference type="InterPro" id="IPR055170">
    <property type="entry name" value="GFO_IDH_MocA-like_dom"/>
</dbReference>
<dbReference type="Gene3D" id="3.30.360.10">
    <property type="entry name" value="Dihydrodipicolinate Reductase, domain 2"/>
    <property type="match status" value="1"/>
</dbReference>
<gene>
    <name evidence="5" type="ORF">ID810_04535</name>
</gene>
<sequence length="775" mass="83914">MSKQRSGPLRSRRPKDRSDKADAVLAALRASAPVTVSALAGATGYSRPTVTEILSEFAAAGVTSESEPEDQGVGRPASTWDLRQDAGFVVGLDLLPPSGLIVAADMRCHILAAHLVPLPNAAADERLTAVITAVRHLIAMLGDHGPLRAVGVSTTGRVSEDGTILRADLSPAWSGFPLAQRLREELGVPTVVDNDINAAALGEFHSRRQDGRIRPHGDLLFVQLRGLHTGLVLGGAIHRGHEFNAGEIADFLDLRLDEHTRVNDAWISRVALTIASVGAVVDPDAIVLSTPPESSRTAVCQVLQALSSLKTPSSPSFAAEVSELGWAASVVGALHRALATADQALTGSTRPRPVTLTGTSVIQSRLEKGQHSTMSTNHQVTTRTLRVGVVGVGARSSFTLAAELPQNNGRIVAVCDPHPLVAERVRSRLGRESEDVVITSTIEELIATGIDVAFVTTPDDTHADITCALLEAGVPVYLEKPLATDLDAATGILETAYRTGTRLYVGHNMRHMNVVRTMRDLIRAGRIGEVKAIWCRHFVGHGGDYYFKDWHADRHHSNTLLLQKAAHDIDVMHWLADAHTTEVVAMGGLTVYDKVTDRRDNSDRLMGDWFDENNWPPLEQTDLNPVIDVEDLSMVLMRMSSGVHASYQQCHYTPDYWRNYTVIGTEGRIENFGDGEGGVIRLWNRRSDYRAEGDETFPILGDAGGHGDADVLTITEFVSFVRHGIVTDTSPLGAWYAVAAGIQAAESLRDGSTPRSVPELDPELVTYFTHNQNRV</sequence>
<dbReference type="InterPro" id="IPR036390">
    <property type="entry name" value="WH_DNA-bd_sf"/>
</dbReference>
<evidence type="ECO:0000259" key="4">
    <source>
        <dbReference type="Pfam" id="PF22725"/>
    </source>
</evidence>
<reference evidence="5 6" key="1">
    <citation type="submission" date="2020-11" db="EMBL/GenBank/DDBJ databases">
        <title>Actinomyces sp. ZJ750.</title>
        <authorList>
            <person name="Zhou J."/>
        </authorList>
    </citation>
    <scope>NUCLEOTIDE SEQUENCE [LARGE SCALE GENOMIC DNA]</scope>
    <source>
        <strain evidence="5 6">ZJ750</strain>
    </source>
</reference>
<dbReference type="Gene3D" id="3.30.420.40">
    <property type="match status" value="2"/>
</dbReference>
<evidence type="ECO:0000256" key="1">
    <source>
        <dbReference type="ARBA" id="ARBA00006479"/>
    </source>
</evidence>
<name>A0A7T0LLX8_9ACTO</name>
<dbReference type="AlphaFoldDB" id="A0A7T0LLX8"/>
<dbReference type="Gene3D" id="1.10.10.10">
    <property type="entry name" value="Winged helix-like DNA-binding domain superfamily/Winged helix DNA-binding domain"/>
    <property type="match status" value="1"/>
</dbReference>
<dbReference type="PANTHER" id="PTHR43708">
    <property type="entry name" value="CONSERVED EXPRESSED OXIDOREDUCTASE (EUROFUNG)"/>
    <property type="match status" value="1"/>
</dbReference>
<dbReference type="Pfam" id="PF01408">
    <property type="entry name" value="GFO_IDH_MocA"/>
    <property type="match status" value="1"/>
</dbReference>
<keyword evidence="6" id="KW-1185">Reference proteome</keyword>
<feature type="domain" description="GFO/IDH/MocA-like oxidoreductase" evidence="4">
    <location>
        <begin position="515"/>
        <end position="670"/>
    </location>
</feature>
<dbReference type="PANTHER" id="PTHR43708:SF8">
    <property type="entry name" value="OXIDOREDUCTASE"/>
    <property type="match status" value="1"/>
</dbReference>
<dbReference type="InterPro" id="IPR000683">
    <property type="entry name" value="Gfo/Idh/MocA-like_OxRdtase_N"/>
</dbReference>
<dbReference type="SUPFAM" id="SSF51735">
    <property type="entry name" value="NAD(P)-binding Rossmann-fold domains"/>
    <property type="match status" value="1"/>
</dbReference>
<dbReference type="InterPro" id="IPR043129">
    <property type="entry name" value="ATPase_NBD"/>
</dbReference>
<organism evidence="5 6">
    <name type="scientific">Actinomyces respiraculi</name>
    <dbReference type="NCBI Taxonomy" id="2744574"/>
    <lineage>
        <taxon>Bacteria</taxon>
        <taxon>Bacillati</taxon>
        <taxon>Actinomycetota</taxon>
        <taxon>Actinomycetes</taxon>
        <taxon>Actinomycetales</taxon>
        <taxon>Actinomycetaceae</taxon>
        <taxon>Actinomyces</taxon>
    </lineage>
</organism>
<dbReference type="Proteomes" id="UP000594637">
    <property type="component" value="Chromosome"/>
</dbReference>
<evidence type="ECO:0000259" key="3">
    <source>
        <dbReference type="Pfam" id="PF01408"/>
    </source>
</evidence>
<dbReference type="Gene3D" id="3.40.50.720">
    <property type="entry name" value="NAD(P)-binding Rossmann-like Domain"/>
    <property type="match status" value="1"/>
</dbReference>
<comment type="similarity">
    <text evidence="1">Belongs to the ROK (NagC/XylR) family.</text>
</comment>
<dbReference type="InterPro" id="IPR036388">
    <property type="entry name" value="WH-like_DNA-bd_sf"/>
</dbReference>
<dbReference type="Pfam" id="PF22725">
    <property type="entry name" value="GFO_IDH_MocA_C3"/>
    <property type="match status" value="1"/>
</dbReference>